<evidence type="ECO:0000313" key="3">
    <source>
        <dbReference type="EMBL" id="SJK86696.1"/>
    </source>
</evidence>
<dbReference type="InterPro" id="IPR006387">
    <property type="entry name" value="CPW_WPC_dom"/>
</dbReference>
<dbReference type="Proteomes" id="UP000002899">
    <property type="component" value="Chromosome III"/>
</dbReference>
<evidence type="ECO:0000256" key="1">
    <source>
        <dbReference type="SAM" id="SignalP"/>
    </source>
</evidence>
<feature type="domain" description="CPW-WPC" evidence="2">
    <location>
        <begin position="104"/>
        <end position="161"/>
    </location>
</feature>
<gene>
    <name evidence="3" type="ORF">BMR1_03g04610</name>
</gene>
<accession>A0A1R4ACG3</accession>
<feature type="chain" id="PRO_5012096781" description="CPW-WPC domain-containing protein" evidence="1">
    <location>
        <begin position="27"/>
        <end position="190"/>
    </location>
</feature>
<evidence type="ECO:0000259" key="2">
    <source>
        <dbReference type="SMART" id="SM01099"/>
    </source>
</evidence>
<reference evidence="3 4" key="1">
    <citation type="journal article" date="2012" name="Nucleic Acids Res.">
        <title>Sequencing of the smallest Apicomplexan genome from the human pathogen Babesia microti.</title>
        <authorList>
            <person name="Cornillot E."/>
            <person name="Hadj-Kaddour K."/>
            <person name="Dassouli A."/>
            <person name="Noel B."/>
            <person name="Ranwez V."/>
            <person name="Vacherie B."/>
            <person name="Augagneur Y."/>
            <person name="Bres V."/>
            <person name="Duclos A."/>
            <person name="Randazzo S."/>
            <person name="Carcy B."/>
            <person name="Debierre-Grockiego F."/>
            <person name="Delbecq S."/>
            <person name="Moubri-Menage K."/>
            <person name="Shams-Eldin H."/>
            <person name="Usmani-Brown S."/>
            <person name="Bringaud F."/>
            <person name="Wincker P."/>
            <person name="Vivares C.P."/>
            <person name="Schwarz R.T."/>
            <person name="Schetters T.P."/>
            <person name="Krause P.J."/>
            <person name="Gorenflot A."/>
            <person name="Berry V."/>
            <person name="Barbe V."/>
            <person name="Ben Mamoun C."/>
        </authorList>
    </citation>
    <scope>NUCLEOTIDE SEQUENCE [LARGE SCALE GENOMIC DNA]</scope>
    <source>
        <strain evidence="3 4">RI</strain>
    </source>
</reference>
<sequence length="190" mass="22268">MISYPLYLHMAIWCVIIFHLFTFTIADDVDYEEKVGEEAALIRDLGNLLHNKSKELPKTQDIIDKIHEKDLEYEKQLKQQEDSEDLEYQKGRLTNILCNGQNYIRDYSYPCPENWQLLESGECWGVLYKGPCQALNYLTDYTTDDKKDFEIKCCVSWPKLHKNTLSHNVNRRVVRGPVNHLGNVLTAQRI</sequence>
<keyword evidence="4" id="KW-1185">Reference proteome</keyword>
<dbReference type="SMART" id="SM01099">
    <property type="entry name" value="CPW_WPC"/>
    <property type="match status" value="1"/>
</dbReference>
<name>A0A1R4ACG3_BABMR</name>
<keyword evidence="1" id="KW-0732">Signal</keyword>
<dbReference type="RefSeq" id="XP_021338821.1">
    <property type="nucleotide sequence ID" value="XM_021482286.1"/>
</dbReference>
<reference evidence="3 4" key="2">
    <citation type="journal article" date="2013" name="PLoS ONE">
        <title>Whole genome mapping and re-organization of the nuclear and mitochondrial genomes of Babesia microti isolates.</title>
        <authorList>
            <person name="Cornillot E."/>
            <person name="Dassouli A."/>
            <person name="Garg A."/>
            <person name="Pachikara N."/>
            <person name="Randazzo S."/>
            <person name="Depoix D."/>
            <person name="Carcy B."/>
            <person name="Delbecq S."/>
            <person name="Frutos R."/>
            <person name="Silva J.C."/>
            <person name="Sutton R."/>
            <person name="Krause P.J."/>
            <person name="Mamoun C.B."/>
        </authorList>
    </citation>
    <scope>NUCLEOTIDE SEQUENCE [LARGE SCALE GENOMIC DNA]</scope>
    <source>
        <strain evidence="3 4">RI</strain>
    </source>
</reference>
<dbReference type="Pfam" id="PF09717">
    <property type="entry name" value="CPW_WPC"/>
    <property type="match status" value="1"/>
</dbReference>
<dbReference type="EMBL" id="LN871598">
    <property type="protein sequence ID" value="SJK86696.1"/>
    <property type="molecule type" value="Genomic_DNA"/>
</dbReference>
<feature type="signal peptide" evidence="1">
    <location>
        <begin position="1"/>
        <end position="26"/>
    </location>
</feature>
<dbReference type="VEuPathDB" id="PiroplasmaDB:BMR1_03g04610"/>
<dbReference type="KEGG" id="bmic:BMR1_03g04610"/>
<protein>
    <recommendedName>
        <fullName evidence="2">CPW-WPC domain-containing protein</fullName>
    </recommendedName>
</protein>
<reference evidence="3 4" key="3">
    <citation type="journal article" date="2016" name="Sci. Rep.">
        <title>Genome-wide diversity and gene expression profiling of Babesia microti isolates identify polymorphic genes that mediate host-pathogen interactions.</title>
        <authorList>
            <person name="Silva J.C."/>
            <person name="Cornillot E."/>
            <person name="McCracken C."/>
            <person name="Usmani-Brown S."/>
            <person name="Dwivedi A."/>
            <person name="Ifeonu O.O."/>
            <person name="Crabtree J."/>
            <person name="Gotia H.T."/>
            <person name="Virji A.Z."/>
            <person name="Reynes C."/>
            <person name="Colinge J."/>
            <person name="Kumar V."/>
            <person name="Lawres L."/>
            <person name="Pazzi J.E."/>
            <person name="Pablo J.V."/>
            <person name="Hung C."/>
            <person name="Brancato J."/>
            <person name="Kumari P."/>
            <person name="Orvis J."/>
            <person name="Tretina K."/>
            <person name="Chibucos M."/>
            <person name="Ott S."/>
            <person name="Sadzewicz L."/>
            <person name="Sengamalay N."/>
            <person name="Shetty A.C."/>
            <person name="Su Q."/>
            <person name="Tallon L."/>
            <person name="Fraser C.M."/>
            <person name="Frutos R."/>
            <person name="Molina D.M."/>
            <person name="Krause P.J."/>
            <person name="Ben Mamoun C."/>
        </authorList>
    </citation>
    <scope>NUCLEOTIDE SEQUENCE [LARGE SCALE GENOMIC DNA]</scope>
    <source>
        <strain evidence="3 4">RI</strain>
    </source>
</reference>
<dbReference type="GeneID" id="24425569"/>
<proteinExistence type="predicted"/>
<dbReference type="AlphaFoldDB" id="A0A1R4ACG3"/>
<evidence type="ECO:0000313" key="4">
    <source>
        <dbReference type="Proteomes" id="UP000002899"/>
    </source>
</evidence>
<organism evidence="3 4">
    <name type="scientific">Babesia microti (strain RI)</name>
    <dbReference type="NCBI Taxonomy" id="1133968"/>
    <lineage>
        <taxon>Eukaryota</taxon>
        <taxon>Sar</taxon>
        <taxon>Alveolata</taxon>
        <taxon>Apicomplexa</taxon>
        <taxon>Aconoidasida</taxon>
        <taxon>Piroplasmida</taxon>
        <taxon>Babesiidae</taxon>
        <taxon>Babesia</taxon>
    </lineage>
</organism>